<dbReference type="PROSITE" id="PS51677">
    <property type="entry name" value="NODB"/>
    <property type="match status" value="1"/>
</dbReference>
<reference evidence="4" key="1">
    <citation type="submission" date="2020-10" db="EMBL/GenBank/DDBJ databases">
        <authorList>
            <person name="Gilroy R."/>
        </authorList>
    </citation>
    <scope>NUCLEOTIDE SEQUENCE</scope>
    <source>
        <strain evidence="4">CHK176-6737</strain>
    </source>
</reference>
<reference evidence="4" key="2">
    <citation type="journal article" date="2021" name="PeerJ">
        <title>Extensive microbial diversity within the chicken gut microbiome revealed by metagenomics and culture.</title>
        <authorList>
            <person name="Gilroy R."/>
            <person name="Ravi A."/>
            <person name="Getino M."/>
            <person name="Pursley I."/>
            <person name="Horton D.L."/>
            <person name="Alikhan N.F."/>
            <person name="Baker D."/>
            <person name="Gharbi K."/>
            <person name="Hall N."/>
            <person name="Watson M."/>
            <person name="Adriaenssens E.M."/>
            <person name="Foster-Nyarko E."/>
            <person name="Jarju S."/>
            <person name="Secka A."/>
            <person name="Antonio M."/>
            <person name="Oren A."/>
            <person name="Chaudhuri R.R."/>
            <person name="La Ragione R."/>
            <person name="Hildebrand F."/>
            <person name="Pallen M.J."/>
        </authorList>
    </citation>
    <scope>NUCLEOTIDE SEQUENCE</scope>
    <source>
        <strain evidence="4">CHK176-6737</strain>
    </source>
</reference>
<feature type="domain" description="NodB homology" evidence="3">
    <location>
        <begin position="233"/>
        <end position="405"/>
    </location>
</feature>
<dbReference type="Pfam" id="PF01522">
    <property type="entry name" value="Polysacc_deac_1"/>
    <property type="match status" value="1"/>
</dbReference>
<proteinExistence type="predicted"/>
<sequence length="434" mass="47999">MSKKIKWICAALTVVILVCAGVTAEYYHSTHLDTVSDLKVSTDGSTATLNWSRIKHADSYTVYQKTGDGDYAAVRTVQKDEPLQAELPIEQTGCILYFTVEATANFGNQTFESTMSEPAKLAIAPQTLKAPAASSTKLSIADIAWGKTPCSGYELAYTQGEFTEENQADAQSILFDSADETSASVTELTPGETYSFRVRPFLNDGKDRIWAAWSEATPVKIRSGSHKIDKNKPMIALTFDDGPNYKTTSRLLDLLEKYDARATFFMVGNRTGGDNAALLKRELELGCELGNHTYDHTHYGKKVTESDIKKGTEAIKKASGEYPTAFRCPGGTITDTIRKYAGTPIYYWSVDTQDWKLKNAKKIYENIMKNTEDGDIILMHDIYETTIDAVEMALPKLAAKGFQFVTVSELMEAKGIRTENGKQYFSATSKYNGS</sequence>
<dbReference type="Pfam" id="PF00041">
    <property type="entry name" value="fn3"/>
    <property type="match status" value="1"/>
</dbReference>
<name>A0A9D1MW99_9FIRM</name>
<dbReference type="InterPro" id="IPR036116">
    <property type="entry name" value="FN3_sf"/>
</dbReference>
<comment type="caution">
    <text evidence="4">The sequence shown here is derived from an EMBL/GenBank/DDBJ whole genome shotgun (WGS) entry which is preliminary data.</text>
</comment>
<dbReference type="EMBL" id="DVNM01000045">
    <property type="protein sequence ID" value="HIU69854.1"/>
    <property type="molecule type" value="Genomic_DNA"/>
</dbReference>
<dbReference type="InterPro" id="IPR002509">
    <property type="entry name" value="NODB_dom"/>
</dbReference>
<dbReference type="InterPro" id="IPR013783">
    <property type="entry name" value="Ig-like_fold"/>
</dbReference>
<dbReference type="GO" id="GO:0016810">
    <property type="term" value="F:hydrolase activity, acting on carbon-nitrogen (but not peptide) bonds"/>
    <property type="evidence" value="ECO:0007669"/>
    <property type="project" value="InterPro"/>
</dbReference>
<dbReference type="SUPFAM" id="SSF49265">
    <property type="entry name" value="Fibronectin type III"/>
    <property type="match status" value="1"/>
</dbReference>
<evidence type="ECO:0000256" key="1">
    <source>
        <dbReference type="SAM" id="SignalP"/>
    </source>
</evidence>
<evidence type="ECO:0000259" key="3">
    <source>
        <dbReference type="PROSITE" id="PS51677"/>
    </source>
</evidence>
<keyword evidence="1" id="KW-0732">Signal</keyword>
<dbReference type="InterPro" id="IPR011330">
    <property type="entry name" value="Glyco_hydro/deAcase_b/a-brl"/>
</dbReference>
<feature type="chain" id="PRO_5039544662" evidence="1">
    <location>
        <begin position="25"/>
        <end position="434"/>
    </location>
</feature>
<evidence type="ECO:0000313" key="4">
    <source>
        <dbReference type="EMBL" id="HIU69854.1"/>
    </source>
</evidence>
<feature type="domain" description="Fibronectin type-III" evidence="2">
    <location>
        <begin position="124"/>
        <end position="224"/>
    </location>
</feature>
<dbReference type="CDD" id="cd10954">
    <property type="entry name" value="CE4_CtAXE_like"/>
    <property type="match status" value="1"/>
</dbReference>
<dbReference type="Proteomes" id="UP000824125">
    <property type="component" value="Unassembled WGS sequence"/>
</dbReference>
<feature type="signal peptide" evidence="1">
    <location>
        <begin position="1"/>
        <end position="24"/>
    </location>
</feature>
<evidence type="ECO:0000313" key="5">
    <source>
        <dbReference type="Proteomes" id="UP000824125"/>
    </source>
</evidence>
<protein>
    <submittedName>
        <fullName evidence="4">Polysaccharide deacetylase family protein</fullName>
    </submittedName>
</protein>
<dbReference type="SUPFAM" id="SSF88713">
    <property type="entry name" value="Glycoside hydrolase/deacetylase"/>
    <property type="match status" value="1"/>
</dbReference>
<dbReference type="PANTHER" id="PTHR10587">
    <property type="entry name" value="GLYCOSYL TRANSFERASE-RELATED"/>
    <property type="match status" value="1"/>
</dbReference>
<dbReference type="Gene3D" id="2.60.40.10">
    <property type="entry name" value="Immunoglobulins"/>
    <property type="match status" value="2"/>
</dbReference>
<organism evidence="4 5">
    <name type="scientific">Candidatus Scybalenecus merdavium</name>
    <dbReference type="NCBI Taxonomy" id="2840939"/>
    <lineage>
        <taxon>Bacteria</taxon>
        <taxon>Bacillati</taxon>
        <taxon>Bacillota</taxon>
        <taxon>Clostridia</taxon>
        <taxon>Eubacteriales</taxon>
        <taxon>Oscillospiraceae</taxon>
        <taxon>Oscillospiraceae incertae sedis</taxon>
        <taxon>Candidatus Scybalenecus</taxon>
    </lineage>
</organism>
<evidence type="ECO:0000259" key="2">
    <source>
        <dbReference type="PROSITE" id="PS50853"/>
    </source>
</evidence>
<dbReference type="InterPro" id="IPR050248">
    <property type="entry name" value="Polysacc_deacetylase_ArnD"/>
</dbReference>
<dbReference type="AlphaFoldDB" id="A0A9D1MW99"/>
<dbReference type="Gene3D" id="3.20.20.370">
    <property type="entry name" value="Glycoside hydrolase/deacetylase"/>
    <property type="match status" value="1"/>
</dbReference>
<dbReference type="GO" id="GO:0005975">
    <property type="term" value="P:carbohydrate metabolic process"/>
    <property type="evidence" value="ECO:0007669"/>
    <property type="project" value="InterPro"/>
</dbReference>
<gene>
    <name evidence="4" type="ORF">IAD23_07860</name>
</gene>
<dbReference type="CDD" id="cd00063">
    <property type="entry name" value="FN3"/>
    <property type="match status" value="1"/>
</dbReference>
<dbReference type="InterPro" id="IPR003961">
    <property type="entry name" value="FN3_dom"/>
</dbReference>
<dbReference type="PROSITE" id="PS50853">
    <property type="entry name" value="FN3"/>
    <property type="match status" value="1"/>
</dbReference>
<accession>A0A9D1MW99</accession>